<dbReference type="InterPro" id="IPR002528">
    <property type="entry name" value="MATE_fam"/>
</dbReference>
<keyword evidence="3 6" id="KW-0812">Transmembrane</keyword>
<evidence type="ECO:0000256" key="6">
    <source>
        <dbReference type="SAM" id="Phobius"/>
    </source>
</evidence>
<feature type="transmembrane region" description="Helical" evidence="6">
    <location>
        <begin position="530"/>
        <end position="550"/>
    </location>
</feature>
<feature type="transmembrane region" description="Helical" evidence="6">
    <location>
        <begin position="376"/>
        <end position="400"/>
    </location>
</feature>
<evidence type="ECO:0000256" key="4">
    <source>
        <dbReference type="ARBA" id="ARBA00022989"/>
    </source>
</evidence>
<feature type="transmembrane region" description="Helical" evidence="6">
    <location>
        <begin position="273"/>
        <end position="291"/>
    </location>
</feature>
<evidence type="ECO:0000313" key="8">
    <source>
        <dbReference type="Proteomes" id="UP000794436"/>
    </source>
</evidence>
<keyword evidence="8" id="KW-1185">Reference proteome</keyword>
<accession>A0A8K1CHI2</accession>
<dbReference type="GO" id="GO:0015297">
    <property type="term" value="F:antiporter activity"/>
    <property type="evidence" value="ECO:0007669"/>
    <property type="project" value="InterPro"/>
</dbReference>
<gene>
    <name evidence="7" type="ORF">Poli38472_002607</name>
</gene>
<comment type="caution">
    <text evidence="7">The sequence shown here is derived from an EMBL/GenBank/DDBJ whole genome shotgun (WGS) entry which is preliminary data.</text>
</comment>
<feature type="transmembrane region" description="Helical" evidence="6">
    <location>
        <begin position="329"/>
        <end position="352"/>
    </location>
</feature>
<evidence type="ECO:0000256" key="5">
    <source>
        <dbReference type="ARBA" id="ARBA00023136"/>
    </source>
</evidence>
<dbReference type="Proteomes" id="UP000794436">
    <property type="component" value="Unassembled WGS sequence"/>
</dbReference>
<dbReference type="NCBIfam" id="TIGR00797">
    <property type="entry name" value="matE"/>
    <property type="match status" value="1"/>
</dbReference>
<proteinExistence type="inferred from homology"/>
<dbReference type="CDD" id="cd13132">
    <property type="entry name" value="MATE_eukaryotic"/>
    <property type="match status" value="1"/>
</dbReference>
<dbReference type="InterPro" id="IPR045069">
    <property type="entry name" value="MATE_euk"/>
</dbReference>
<dbReference type="GO" id="GO:0042910">
    <property type="term" value="F:xenobiotic transmembrane transporter activity"/>
    <property type="evidence" value="ECO:0007669"/>
    <property type="project" value="InterPro"/>
</dbReference>
<dbReference type="GO" id="GO:1990961">
    <property type="term" value="P:xenobiotic detoxification by transmembrane export across the plasma membrane"/>
    <property type="evidence" value="ECO:0007669"/>
    <property type="project" value="InterPro"/>
</dbReference>
<feature type="transmembrane region" description="Helical" evidence="6">
    <location>
        <begin position="496"/>
        <end position="518"/>
    </location>
</feature>
<feature type="transmembrane region" description="Helical" evidence="6">
    <location>
        <begin position="236"/>
        <end position="261"/>
    </location>
</feature>
<sequence length="608" mass="66720">MENGELPLFASTARSARRLGDDAALRCVIHPRAEAPLPVAEFHATMRIPAEIIETQQARATAMLDAYVRRNSVKPTRAEEEPIARSGMEPLEKEIAAYKKLQDTPIPTERTALFSKADPARVADINASRLRAEKIWGFPKPLVQSEVGFMSSLAIQMLLSNIIDFMPAFVSGVFTGHLSDEYSSEYIAAKSLSAIFMMLTGYTINIAIGAAMDTLCAQAYGAGKLHEMGIFFQTGILLFSVCFFPVTLVSYYCVDIMVLLGQRRDIALLAQNLVLYTLPSLPFSMINSLLCKILQGQNIIKPMVYAGLVGNVVHDILIYYLMFHTSVGYLGSSIATSGLVVCYTITLCIYFFQSHLYQREWPGWRIHDAMRLIPEFIRLGLCGLGMTMFEFWAFSTVALLAGWLPFADVAISADSTYSSFRYLCGLLYGTISVAGSVRVGNALGANDPQRAKLAAYLSVGISVVLALGTTVVMVLLRNIYPYAYTNDSDVVDLASSLMLITCPFQVFAGITSAVQGVMRGSGMQALGARVNFVAYLTLAIPISLTLAYQFELGLYGLWLGLCAGFVCSGTYCMYWLLRANWTEMAIDAQKRTREPAEMSPLEGNACLC</sequence>
<keyword evidence="4 6" id="KW-1133">Transmembrane helix</keyword>
<evidence type="ECO:0000256" key="2">
    <source>
        <dbReference type="ARBA" id="ARBA00010199"/>
    </source>
</evidence>
<keyword evidence="5 6" id="KW-0472">Membrane</keyword>
<dbReference type="EMBL" id="SPLM01000072">
    <property type="protein sequence ID" value="TMW63666.1"/>
    <property type="molecule type" value="Genomic_DNA"/>
</dbReference>
<protein>
    <recommendedName>
        <fullName evidence="9">Multidrug and toxic compound extrusion protein</fullName>
    </recommendedName>
</protein>
<feature type="transmembrane region" description="Helical" evidence="6">
    <location>
        <begin position="556"/>
        <end position="577"/>
    </location>
</feature>
<dbReference type="Pfam" id="PF01554">
    <property type="entry name" value="MatE"/>
    <property type="match status" value="2"/>
</dbReference>
<evidence type="ECO:0008006" key="9">
    <source>
        <dbReference type="Google" id="ProtNLM"/>
    </source>
</evidence>
<dbReference type="PANTHER" id="PTHR11206">
    <property type="entry name" value="MULTIDRUG RESISTANCE PROTEIN"/>
    <property type="match status" value="1"/>
</dbReference>
<dbReference type="AlphaFoldDB" id="A0A8K1CHI2"/>
<comment type="similarity">
    <text evidence="2">Belongs to the multi antimicrobial extrusion (MATE) (TC 2.A.66.1) family.</text>
</comment>
<dbReference type="OrthoDB" id="2126698at2759"/>
<name>A0A8K1CHI2_PYTOL</name>
<reference evidence="7" key="1">
    <citation type="submission" date="2019-03" db="EMBL/GenBank/DDBJ databases">
        <title>Long read genome sequence of the mycoparasitic Pythium oligandrum ATCC 38472 isolated from sugarbeet rhizosphere.</title>
        <authorList>
            <person name="Gaulin E."/>
        </authorList>
    </citation>
    <scope>NUCLEOTIDE SEQUENCE</scope>
    <source>
        <strain evidence="7">ATCC 38472_TT</strain>
    </source>
</reference>
<comment type="subcellular location">
    <subcellularLocation>
        <location evidence="1">Membrane</location>
        <topology evidence="1">Multi-pass membrane protein</topology>
    </subcellularLocation>
</comment>
<feature type="transmembrane region" description="Helical" evidence="6">
    <location>
        <begin position="303"/>
        <end position="323"/>
    </location>
</feature>
<evidence type="ECO:0000256" key="3">
    <source>
        <dbReference type="ARBA" id="ARBA00022692"/>
    </source>
</evidence>
<evidence type="ECO:0000256" key="1">
    <source>
        <dbReference type="ARBA" id="ARBA00004141"/>
    </source>
</evidence>
<feature type="transmembrane region" description="Helical" evidence="6">
    <location>
        <begin position="420"/>
        <end position="441"/>
    </location>
</feature>
<feature type="transmembrane region" description="Helical" evidence="6">
    <location>
        <begin position="453"/>
        <end position="476"/>
    </location>
</feature>
<feature type="transmembrane region" description="Helical" evidence="6">
    <location>
        <begin position="194"/>
        <end position="215"/>
    </location>
</feature>
<evidence type="ECO:0000313" key="7">
    <source>
        <dbReference type="EMBL" id="TMW63666.1"/>
    </source>
</evidence>
<dbReference type="GO" id="GO:0016020">
    <property type="term" value="C:membrane"/>
    <property type="evidence" value="ECO:0007669"/>
    <property type="project" value="UniProtKB-SubCell"/>
</dbReference>
<organism evidence="7 8">
    <name type="scientific">Pythium oligandrum</name>
    <name type="common">Mycoparasitic fungus</name>
    <dbReference type="NCBI Taxonomy" id="41045"/>
    <lineage>
        <taxon>Eukaryota</taxon>
        <taxon>Sar</taxon>
        <taxon>Stramenopiles</taxon>
        <taxon>Oomycota</taxon>
        <taxon>Peronosporomycetes</taxon>
        <taxon>Pythiales</taxon>
        <taxon>Pythiaceae</taxon>
        <taxon>Pythium</taxon>
    </lineage>
</organism>